<evidence type="ECO:0000313" key="5">
    <source>
        <dbReference type="Proteomes" id="UP000596049"/>
    </source>
</evidence>
<dbReference type="Pfam" id="PF00196">
    <property type="entry name" value="GerE"/>
    <property type="match status" value="1"/>
</dbReference>
<reference evidence="4 5" key="1">
    <citation type="submission" date="2020-01" db="EMBL/GenBank/DDBJ databases">
        <authorList>
            <person name="Liu G."/>
            <person name="Liu B."/>
        </authorList>
    </citation>
    <scope>NUCLEOTIDE SEQUENCE [LARGE SCALE GENOMIC DNA]</scope>
    <source>
        <strain evidence="4 5">FJAT-51161</strain>
    </source>
</reference>
<evidence type="ECO:0000256" key="1">
    <source>
        <dbReference type="ARBA" id="ARBA00023015"/>
    </source>
</evidence>
<dbReference type="RefSeq" id="WP_053592531.1">
    <property type="nucleotide sequence ID" value="NZ_CP067341.1"/>
</dbReference>
<dbReference type="Proteomes" id="UP000596049">
    <property type="component" value="Chromosome"/>
</dbReference>
<dbReference type="SUPFAM" id="SSF46894">
    <property type="entry name" value="C-terminal effector domain of the bipartite response regulators"/>
    <property type="match status" value="1"/>
</dbReference>
<dbReference type="InterPro" id="IPR016032">
    <property type="entry name" value="Sig_transdc_resp-reg_C-effctor"/>
</dbReference>
<keyword evidence="2" id="KW-0804">Transcription</keyword>
<feature type="domain" description="HTH luxR-type" evidence="3">
    <location>
        <begin position="102"/>
        <end position="146"/>
    </location>
</feature>
<name>A0ABX7AL82_9BACI</name>
<proteinExistence type="predicted"/>
<dbReference type="EMBL" id="CP067341">
    <property type="protein sequence ID" value="QQP10446.1"/>
    <property type="molecule type" value="Genomic_DNA"/>
</dbReference>
<keyword evidence="5" id="KW-1185">Reference proteome</keyword>
<organism evidence="4 5">
    <name type="scientific">Lysinibacillus agricola</name>
    <dbReference type="NCBI Taxonomy" id="2590012"/>
    <lineage>
        <taxon>Bacteria</taxon>
        <taxon>Bacillati</taxon>
        <taxon>Bacillota</taxon>
        <taxon>Bacilli</taxon>
        <taxon>Bacillales</taxon>
        <taxon>Bacillaceae</taxon>
        <taxon>Lysinibacillus</taxon>
    </lineage>
</organism>
<keyword evidence="1" id="KW-0805">Transcription regulation</keyword>
<dbReference type="InterPro" id="IPR000792">
    <property type="entry name" value="Tscrpt_reg_LuxR_C"/>
</dbReference>
<protein>
    <recommendedName>
        <fullName evidence="3">HTH luxR-type domain-containing protein</fullName>
    </recommendedName>
</protein>
<evidence type="ECO:0000259" key="3">
    <source>
        <dbReference type="Pfam" id="PF00196"/>
    </source>
</evidence>
<gene>
    <name evidence="4" type="ORF">FJQ98_14230</name>
</gene>
<accession>A0ABX7AL82</accession>
<sequence>MKQGQHKVTKENLLQWIEDYSWMIESIEEARQPMAKVDNNSYIGAKTATYGIEAALPKANGGTNDPVFIEVQRRVFSNHKLIREYEYKVVEVQKRIPLVQGDREIEVLHRLLNGNSMRAIGKHMKLSSTTIFRVRNNILIQMIVKSNGNN</sequence>
<evidence type="ECO:0000313" key="4">
    <source>
        <dbReference type="EMBL" id="QQP10446.1"/>
    </source>
</evidence>
<evidence type="ECO:0000256" key="2">
    <source>
        <dbReference type="ARBA" id="ARBA00023163"/>
    </source>
</evidence>